<dbReference type="GO" id="GO:0046872">
    <property type="term" value="F:metal ion binding"/>
    <property type="evidence" value="ECO:0007669"/>
    <property type="project" value="InterPro"/>
</dbReference>
<evidence type="ECO:0000313" key="3">
    <source>
        <dbReference type="Proteomes" id="UP000652681"/>
    </source>
</evidence>
<dbReference type="InterPro" id="IPR006121">
    <property type="entry name" value="HMA_dom"/>
</dbReference>
<dbReference type="CDD" id="cd00371">
    <property type="entry name" value="HMA"/>
    <property type="match status" value="1"/>
</dbReference>
<dbReference type="InterPro" id="IPR036163">
    <property type="entry name" value="HMA_dom_sf"/>
</dbReference>
<proteinExistence type="predicted"/>
<dbReference type="RefSeq" id="WP_216713423.1">
    <property type="nucleotide sequence ID" value="NZ_JACVEL010000001.1"/>
</dbReference>
<dbReference type="EMBL" id="JACVEL010000001">
    <property type="protein sequence ID" value="MBC9811374.1"/>
    <property type="molecule type" value="Genomic_DNA"/>
</dbReference>
<name>A0A8J6P4E9_9FLAO</name>
<dbReference type="PROSITE" id="PS50846">
    <property type="entry name" value="HMA_2"/>
    <property type="match status" value="1"/>
</dbReference>
<keyword evidence="3" id="KW-1185">Reference proteome</keyword>
<dbReference type="Gene3D" id="3.30.70.100">
    <property type="match status" value="1"/>
</dbReference>
<sequence>MTTIKIPLTIDITAEQLKQIRQIEGVTEVSVTGDGQLVVIAEKDENDVISQVLNQINGFDAKLSVIESDFPVEKLTCGGCAASAERLLNNQPGVVTASVKFPTKSAKIYYLQNKTTPLKLKVALEQLGYELKI</sequence>
<evidence type="ECO:0000313" key="2">
    <source>
        <dbReference type="EMBL" id="MBC9811374.1"/>
    </source>
</evidence>
<gene>
    <name evidence="2" type="ORF">H9Y05_02690</name>
</gene>
<evidence type="ECO:0000259" key="1">
    <source>
        <dbReference type="PROSITE" id="PS50846"/>
    </source>
</evidence>
<protein>
    <submittedName>
        <fullName evidence="2">Heavy-metal-associated domain-containing protein</fullName>
    </submittedName>
</protein>
<comment type="caution">
    <text evidence="2">The sequence shown here is derived from an EMBL/GenBank/DDBJ whole genome shotgun (WGS) entry which is preliminary data.</text>
</comment>
<reference evidence="2" key="1">
    <citation type="submission" date="2020-09" db="EMBL/GenBank/DDBJ databases">
        <title>Taishania pollutisoli gen. nov., sp. nov., Isolated from Tetrabromobisphenol A-Contaminated Soil.</title>
        <authorList>
            <person name="Chen Q."/>
        </authorList>
    </citation>
    <scope>NUCLEOTIDE SEQUENCE</scope>
    <source>
        <strain evidence="2">CZZ-1</strain>
    </source>
</reference>
<organism evidence="2 3">
    <name type="scientific">Taishania pollutisoli</name>
    <dbReference type="NCBI Taxonomy" id="2766479"/>
    <lineage>
        <taxon>Bacteria</taxon>
        <taxon>Pseudomonadati</taxon>
        <taxon>Bacteroidota</taxon>
        <taxon>Flavobacteriia</taxon>
        <taxon>Flavobacteriales</taxon>
        <taxon>Crocinitomicaceae</taxon>
        <taxon>Taishania</taxon>
    </lineage>
</organism>
<feature type="domain" description="HMA" evidence="1">
    <location>
        <begin position="66"/>
        <end position="132"/>
    </location>
</feature>
<dbReference type="Proteomes" id="UP000652681">
    <property type="component" value="Unassembled WGS sequence"/>
</dbReference>
<accession>A0A8J6P4E9</accession>
<dbReference type="AlphaFoldDB" id="A0A8J6P4E9"/>
<dbReference type="SUPFAM" id="SSF55008">
    <property type="entry name" value="HMA, heavy metal-associated domain"/>
    <property type="match status" value="1"/>
</dbReference>
<dbReference type="Pfam" id="PF00403">
    <property type="entry name" value="HMA"/>
    <property type="match status" value="1"/>
</dbReference>